<comment type="caution">
    <text evidence="1">The sequence shown here is derived from an EMBL/GenBank/DDBJ whole genome shotgun (WGS) entry which is preliminary data.</text>
</comment>
<evidence type="ECO:0000313" key="2">
    <source>
        <dbReference type="Proteomes" id="UP000037035"/>
    </source>
</evidence>
<reference evidence="1 2" key="1">
    <citation type="submission" date="2015-08" db="EMBL/GenBank/DDBJ databases">
        <title>Next Generation Sequencing and Analysis of the Genome of Puccinia sorghi L Schw, the Causal Agent of Maize Common Rust.</title>
        <authorList>
            <person name="Rochi L."/>
            <person name="Burguener G."/>
            <person name="Darino M."/>
            <person name="Turjanski A."/>
            <person name="Kreff E."/>
            <person name="Dieguez M.J."/>
            <person name="Sacco F."/>
        </authorList>
    </citation>
    <scope>NUCLEOTIDE SEQUENCE [LARGE SCALE GENOMIC DNA]</scope>
    <source>
        <strain evidence="1 2">RO10H11247</strain>
    </source>
</reference>
<dbReference type="OrthoDB" id="2506155at2759"/>
<keyword evidence="2" id="KW-1185">Reference proteome</keyword>
<dbReference type="VEuPathDB" id="FungiDB:VP01_1329g11"/>
<dbReference type="Proteomes" id="UP000037035">
    <property type="component" value="Unassembled WGS sequence"/>
</dbReference>
<dbReference type="EMBL" id="LAVV01003665">
    <property type="protein sequence ID" value="KNZ61974.1"/>
    <property type="molecule type" value="Genomic_DNA"/>
</dbReference>
<gene>
    <name evidence="1" type="ORF">VP01_1329g11</name>
</gene>
<organism evidence="1 2">
    <name type="scientific">Puccinia sorghi</name>
    <dbReference type="NCBI Taxonomy" id="27349"/>
    <lineage>
        <taxon>Eukaryota</taxon>
        <taxon>Fungi</taxon>
        <taxon>Dikarya</taxon>
        <taxon>Basidiomycota</taxon>
        <taxon>Pucciniomycotina</taxon>
        <taxon>Pucciniomycetes</taxon>
        <taxon>Pucciniales</taxon>
        <taxon>Pucciniaceae</taxon>
        <taxon>Puccinia</taxon>
    </lineage>
</organism>
<evidence type="ECO:0000313" key="1">
    <source>
        <dbReference type="EMBL" id="KNZ61974.1"/>
    </source>
</evidence>
<name>A0A0L6VMP7_9BASI</name>
<proteinExistence type="predicted"/>
<protein>
    <submittedName>
        <fullName evidence="1">Uncharacterized protein</fullName>
    </submittedName>
</protein>
<sequence length="45" mass="5527">MRTQIRNHKEMKVTIKCIISCIFLHNLQADLKDLWNDLYEEYVPY</sequence>
<dbReference type="AlphaFoldDB" id="A0A0L6VMP7"/>
<accession>A0A0L6VMP7</accession>